<accession>A0ABS5YZF0</accession>
<evidence type="ECO:0000313" key="2">
    <source>
        <dbReference type="EMBL" id="MBU2668481.1"/>
    </source>
</evidence>
<feature type="domain" description="LSDAT prokaryote" evidence="1">
    <location>
        <begin position="27"/>
        <end position="216"/>
    </location>
</feature>
<dbReference type="RefSeq" id="WP_215792733.1">
    <property type="nucleotide sequence ID" value="NZ_JAHKKG010000011.1"/>
</dbReference>
<dbReference type="Proteomes" id="UP001519654">
    <property type="component" value="Unassembled WGS sequence"/>
</dbReference>
<sequence>MSDVVRAVVTGLGDVPAAVASLGLAPRPVLVVVGGAAGLDDDLATLFTTLIAPAVNRHGAIAVDGGTDAGVMRLLGRARAAGPPFPLVGVAARGTVTFPGHANGNPDAAPLDRHHSHFVLTPGDTWGDEAPYLAAVATTLAGPHPSATVLVNGGDIALTDTEHSLAHHRPVLVLSGTGRYADRIAAASTHPASCRDNRLAALAASPLVRVVDAHNRTSVARQLDELLVANPA</sequence>
<name>A0ABS5YZF0_9ACTN</name>
<organism evidence="2 3">
    <name type="scientific">Paractinoplanes bogorensis</name>
    <dbReference type="NCBI Taxonomy" id="1610840"/>
    <lineage>
        <taxon>Bacteria</taxon>
        <taxon>Bacillati</taxon>
        <taxon>Actinomycetota</taxon>
        <taxon>Actinomycetes</taxon>
        <taxon>Micromonosporales</taxon>
        <taxon>Micromonosporaceae</taxon>
        <taxon>Paractinoplanes</taxon>
    </lineage>
</organism>
<dbReference type="EMBL" id="JAHKKG010000011">
    <property type="protein sequence ID" value="MBU2668481.1"/>
    <property type="molecule type" value="Genomic_DNA"/>
</dbReference>
<gene>
    <name evidence="2" type="ORF">KOI35_33705</name>
</gene>
<evidence type="ECO:0000313" key="3">
    <source>
        <dbReference type="Proteomes" id="UP001519654"/>
    </source>
</evidence>
<dbReference type="InterPro" id="IPR041482">
    <property type="entry name" value="LSDAT_prok"/>
</dbReference>
<reference evidence="2 3" key="1">
    <citation type="submission" date="2021-06" db="EMBL/GenBank/DDBJ databases">
        <title>Actinoplanes lichenicola sp. nov., and Actinoplanes ovalisporus sp. nov., isolated from lichen in Thailand.</title>
        <authorList>
            <person name="Saeng-In P."/>
            <person name="Kanchanasin P."/>
            <person name="Yuki M."/>
            <person name="Kudo T."/>
            <person name="Ohkuma M."/>
            <person name="Phongsopitanun W."/>
            <person name="Tanasupawat S."/>
        </authorList>
    </citation>
    <scope>NUCLEOTIDE SEQUENCE [LARGE SCALE GENOMIC DNA]</scope>
    <source>
        <strain evidence="2 3">NBRC 110975</strain>
    </source>
</reference>
<protein>
    <recommendedName>
        <fullName evidence="1">LSDAT prokaryote domain-containing protein</fullName>
    </recommendedName>
</protein>
<evidence type="ECO:0000259" key="1">
    <source>
        <dbReference type="Pfam" id="PF18171"/>
    </source>
</evidence>
<comment type="caution">
    <text evidence="2">The sequence shown here is derived from an EMBL/GenBank/DDBJ whole genome shotgun (WGS) entry which is preliminary data.</text>
</comment>
<keyword evidence="3" id="KW-1185">Reference proteome</keyword>
<proteinExistence type="predicted"/>
<dbReference type="Pfam" id="PF18171">
    <property type="entry name" value="LSDAT_prok"/>
    <property type="match status" value="1"/>
</dbReference>